<dbReference type="SUPFAM" id="SSF52540">
    <property type="entry name" value="P-loop containing nucleoside triphosphate hydrolases"/>
    <property type="match status" value="1"/>
</dbReference>
<evidence type="ECO:0000313" key="2">
    <source>
        <dbReference type="EMBL" id="PSL33631.1"/>
    </source>
</evidence>
<dbReference type="Gene3D" id="3.40.50.300">
    <property type="entry name" value="P-loop containing nucleotide triphosphate hydrolases"/>
    <property type="match status" value="1"/>
</dbReference>
<protein>
    <submittedName>
        <fullName evidence="2">AAA domain-containing protein</fullName>
    </submittedName>
</protein>
<proteinExistence type="predicted"/>
<dbReference type="Proteomes" id="UP000240978">
    <property type="component" value="Unassembled WGS sequence"/>
</dbReference>
<dbReference type="AlphaFoldDB" id="A0A2P8GI42"/>
<dbReference type="InterPro" id="IPR027417">
    <property type="entry name" value="P-loop_NTPase"/>
</dbReference>
<dbReference type="EMBL" id="PYGK01000003">
    <property type="protein sequence ID" value="PSL33631.1"/>
    <property type="molecule type" value="Genomic_DNA"/>
</dbReference>
<sequence>MRITKLELRNFKRFSDLTIDKIPETSKLVLLVGANGSGKSSIFDGFDFMSRQVTRLANKAHYTSSLKPYYFKDGDNLKIVVTFSNGEQNGIEWDQFIGESNVLKRKFVGRSSIRIVPRITNRGSAEEVSNNKDAPASFIDVDERFYNDVALYIQQIDNALREPVFSGRSADTLQIFQDFIYPLNSSLLNIFGGDEATTIQIAEFQNATPQESAKLIFKKGTSKINYDLLSHGEKQVVILLLNFIVRKEQYKDAIIYIDEMDCHLNTSLQSKLLSEVVNVWIPDDAQLWTASHALGFIDFARHADNASIIDLDSLNFDVSQLLIPEPKENLEVYTIALPKETLENILRDYKLVVVENQNAAHYNLALSGKNYLFLPEKDSRDVFLNIKGDTTKLGIRDRDYIMDDEITRLQKKYPNLRILRYYAFENYIYHPDNIAELDCEGFDKAAYINEITTQKNDKLLTIAAGIEVARQSYSEFKDGVQKNKDIEPILQALKSDDFEVFYPFFSMKTYYSRVYLQLILNKYTVSDLVKTNWFKTKIEQLLKADS</sequence>
<dbReference type="RefSeq" id="WP_106601919.1">
    <property type="nucleotide sequence ID" value="NZ_PYGK01000003.1"/>
</dbReference>
<reference evidence="2 3" key="1">
    <citation type="submission" date="2018-03" db="EMBL/GenBank/DDBJ databases">
        <title>Genomic Encyclopedia of Archaeal and Bacterial Type Strains, Phase II (KMG-II): from individual species to whole genera.</title>
        <authorList>
            <person name="Goeker M."/>
        </authorList>
    </citation>
    <scope>NUCLEOTIDE SEQUENCE [LARGE SCALE GENOMIC DNA]</scope>
    <source>
        <strain evidence="2 3">DSM 18107</strain>
    </source>
</reference>
<dbReference type="OrthoDB" id="9805802at2"/>
<feature type="domain" description="RecF/RecN/SMC N-terminal" evidence="1">
    <location>
        <begin position="3"/>
        <end position="274"/>
    </location>
</feature>
<keyword evidence="3" id="KW-1185">Reference proteome</keyword>
<name>A0A2P8GI42_9BACT</name>
<comment type="caution">
    <text evidence="2">The sequence shown here is derived from an EMBL/GenBank/DDBJ whole genome shotgun (WGS) entry which is preliminary data.</text>
</comment>
<evidence type="ECO:0000313" key="3">
    <source>
        <dbReference type="Proteomes" id="UP000240978"/>
    </source>
</evidence>
<organism evidence="2 3">
    <name type="scientific">Chitinophaga ginsengisoli</name>
    <dbReference type="NCBI Taxonomy" id="363837"/>
    <lineage>
        <taxon>Bacteria</taxon>
        <taxon>Pseudomonadati</taxon>
        <taxon>Bacteroidota</taxon>
        <taxon>Chitinophagia</taxon>
        <taxon>Chitinophagales</taxon>
        <taxon>Chitinophagaceae</taxon>
        <taxon>Chitinophaga</taxon>
    </lineage>
</organism>
<dbReference type="InterPro" id="IPR051396">
    <property type="entry name" value="Bact_Antivir_Def_Nuclease"/>
</dbReference>
<dbReference type="PANTHER" id="PTHR43581">
    <property type="entry name" value="ATP/GTP PHOSPHATASE"/>
    <property type="match status" value="1"/>
</dbReference>
<evidence type="ECO:0000259" key="1">
    <source>
        <dbReference type="Pfam" id="PF02463"/>
    </source>
</evidence>
<dbReference type="InterPro" id="IPR003395">
    <property type="entry name" value="RecF/RecN/SMC_N"/>
</dbReference>
<accession>A0A2P8GI42</accession>
<gene>
    <name evidence="2" type="ORF">CLV42_103614</name>
</gene>
<dbReference type="PANTHER" id="PTHR43581:SF4">
    <property type="entry name" value="ATP_GTP PHOSPHATASE"/>
    <property type="match status" value="1"/>
</dbReference>
<dbReference type="Pfam" id="PF02463">
    <property type="entry name" value="SMC_N"/>
    <property type="match status" value="1"/>
</dbReference>